<proteinExistence type="inferred from homology"/>
<keyword evidence="2" id="KW-0560">Oxidoreductase</keyword>
<dbReference type="PANTHER" id="PTHR42901:SF1">
    <property type="entry name" value="ALCOHOL DEHYDROGENASE"/>
    <property type="match status" value="1"/>
</dbReference>
<dbReference type="PRINTS" id="PR00081">
    <property type="entry name" value="GDHRDH"/>
</dbReference>
<dbReference type="InterPro" id="IPR057326">
    <property type="entry name" value="KR_dom"/>
</dbReference>
<sequence length="296" mass="31779">MAGLDIPFGMSTPTKAYHRRAYPAIDPKRQELSTKGKNVIVTGSGSGIGTEIAKAFARSGATNVALVGRTAATLQSTKIAIEKESPETRVHIITADLTDAGQIFKALATFSQAVSSGTIDVLVANAGYLHALVQLADLEHHDFWRTFEINVKGNFNLLRAFRTYAAVNATVISVNSAVAHVGYLPGHSGYAAAKAASAKMFDYFRAENLGIRVVQFHPGVVMTEMASKSVDAGTDLPFDDVSLPAAFAVWSASPEAGFLNGKYVWPHWDVDELKVMSSEIEESEIFTIGLDLSARQ</sequence>
<dbReference type="InterPro" id="IPR002347">
    <property type="entry name" value="SDR_fam"/>
</dbReference>
<dbReference type="SUPFAM" id="SSF51735">
    <property type="entry name" value="NAD(P)-binding Rossmann-fold domains"/>
    <property type="match status" value="1"/>
</dbReference>
<dbReference type="EMBL" id="MRCX01000590">
    <property type="protein sequence ID" value="RKK63200.1"/>
    <property type="molecule type" value="Genomic_DNA"/>
</dbReference>
<organism evidence="4 5">
    <name type="scientific">Fusarium oxysporum</name>
    <name type="common">Fusarium vascular wilt</name>
    <dbReference type="NCBI Taxonomy" id="5507"/>
    <lineage>
        <taxon>Eukaryota</taxon>
        <taxon>Fungi</taxon>
        <taxon>Dikarya</taxon>
        <taxon>Ascomycota</taxon>
        <taxon>Pezizomycotina</taxon>
        <taxon>Sordariomycetes</taxon>
        <taxon>Hypocreomycetidae</taxon>
        <taxon>Hypocreales</taxon>
        <taxon>Nectriaceae</taxon>
        <taxon>Fusarium</taxon>
        <taxon>Fusarium oxysporum species complex</taxon>
    </lineage>
</organism>
<gene>
    <name evidence="4" type="ORF">BFJ69_g16928</name>
</gene>
<evidence type="ECO:0000259" key="3">
    <source>
        <dbReference type="SMART" id="SM00822"/>
    </source>
</evidence>
<dbReference type="SMART" id="SM00822">
    <property type="entry name" value="PKS_KR"/>
    <property type="match status" value="1"/>
</dbReference>
<feature type="domain" description="Ketoreductase" evidence="3">
    <location>
        <begin position="37"/>
        <end position="224"/>
    </location>
</feature>
<accession>A0A420M9T0</accession>
<dbReference type="VEuPathDB" id="FungiDB:FOZG_12326"/>
<dbReference type="VEuPathDB" id="FungiDB:FOXG_09074"/>
<dbReference type="AlphaFoldDB" id="A0A420M9T0"/>
<dbReference type="CDD" id="cd05233">
    <property type="entry name" value="SDR_c"/>
    <property type="match status" value="1"/>
</dbReference>
<dbReference type="InterPro" id="IPR036291">
    <property type="entry name" value="NAD(P)-bd_dom_sf"/>
</dbReference>
<dbReference type="VEuPathDB" id="FungiDB:FOC1_g10012346"/>
<reference evidence="4 5" key="1">
    <citation type="journal article" date="2018" name="Sci. Rep.">
        <title>Characterisation of pathogen-specific regions and novel effector candidates in Fusarium oxysporum f. sp. cepae.</title>
        <authorList>
            <person name="Armitage A.D."/>
            <person name="Taylor A."/>
            <person name="Sobczyk M.K."/>
            <person name="Baxter L."/>
            <person name="Greenfield B.P."/>
            <person name="Bates H.J."/>
            <person name="Wilson F."/>
            <person name="Jackson A.C."/>
            <person name="Ott S."/>
            <person name="Harrison R.J."/>
            <person name="Clarkson J.P."/>
        </authorList>
    </citation>
    <scope>NUCLEOTIDE SEQUENCE [LARGE SCALE GENOMIC DNA]</scope>
    <source>
        <strain evidence="4 5">Fo_A13</strain>
    </source>
</reference>
<dbReference type="VEuPathDB" id="FungiDB:FOC4_g10008322"/>
<evidence type="ECO:0000313" key="5">
    <source>
        <dbReference type="Proteomes" id="UP000285084"/>
    </source>
</evidence>
<dbReference type="PANTHER" id="PTHR42901">
    <property type="entry name" value="ALCOHOL DEHYDROGENASE"/>
    <property type="match status" value="1"/>
</dbReference>
<comment type="similarity">
    <text evidence="1">Belongs to the short-chain dehydrogenases/reductases (SDR) family.</text>
</comment>
<evidence type="ECO:0000256" key="2">
    <source>
        <dbReference type="ARBA" id="ARBA00023002"/>
    </source>
</evidence>
<dbReference type="GO" id="GO:0016491">
    <property type="term" value="F:oxidoreductase activity"/>
    <property type="evidence" value="ECO:0007669"/>
    <property type="project" value="UniProtKB-KW"/>
</dbReference>
<dbReference type="Pfam" id="PF00106">
    <property type="entry name" value="adh_short"/>
    <property type="match status" value="1"/>
</dbReference>
<dbReference type="Gene3D" id="3.40.50.720">
    <property type="entry name" value="NAD(P)-binding Rossmann-like Domain"/>
    <property type="match status" value="1"/>
</dbReference>
<name>A0A420M9T0_FUSOX</name>
<dbReference type="Proteomes" id="UP000285084">
    <property type="component" value="Unassembled WGS sequence"/>
</dbReference>
<comment type="caution">
    <text evidence="4">The sequence shown here is derived from an EMBL/GenBank/DDBJ whole genome shotgun (WGS) entry which is preliminary data.</text>
</comment>
<dbReference type="VEuPathDB" id="FungiDB:HZS61_017119"/>
<evidence type="ECO:0000256" key="1">
    <source>
        <dbReference type="ARBA" id="ARBA00006484"/>
    </source>
</evidence>
<dbReference type="VEuPathDB" id="FungiDB:FOIG_04831"/>
<evidence type="ECO:0000313" key="4">
    <source>
        <dbReference type="EMBL" id="RKK63200.1"/>
    </source>
</evidence>
<dbReference type="VEuPathDB" id="FungiDB:FOMG_07865"/>
<protein>
    <recommendedName>
        <fullName evidence="3">Ketoreductase domain-containing protein</fullName>
    </recommendedName>
</protein>